<feature type="domain" description="Gal80p-like C-terminal" evidence="3">
    <location>
        <begin position="133"/>
        <end position="273"/>
    </location>
</feature>
<sequence length="364" mass="38907">MGRIGVGLIGYEVGRSWAAMAHVPALRGLPEFEIVAVSTTREESARAAATDIGIDRWFTSAQDLAACPQVDLVAVTVKVPHHLALVEAAIAAGKHVYCEWPLGNGLAEAEAMAAHVSAAGVRGVVGLQARCAPVMAYVRDIVAAGEIGEVLSTTMLGSGQEWADRVDPYNAYLIDKRNGATMLTIPFGHTVDALCHCLGEFRQVSATSAIRQPFVRRTDTDEMLGKTSEDQWAVTGTLESGAVATVHYRAGSSRSVNFLWEINGTKGDLRIEADSGHAQIFDLRLYGGFGEERAVRALDVPAHYRWVPPGIEGAGTNVAQVYARFADDLRNGTRTAPDFAVAVMRHRLIAAIEAAAESGRATQV</sequence>
<dbReference type="InterPro" id="IPR055080">
    <property type="entry name" value="Gal80p-like_C"/>
</dbReference>
<dbReference type="SUPFAM" id="SSF51735">
    <property type="entry name" value="NAD(P)-binding Rossmann-fold domains"/>
    <property type="match status" value="1"/>
</dbReference>
<dbReference type="GO" id="GO:0000166">
    <property type="term" value="F:nucleotide binding"/>
    <property type="evidence" value="ECO:0007669"/>
    <property type="project" value="InterPro"/>
</dbReference>
<dbReference type="Gene3D" id="3.30.360.10">
    <property type="entry name" value="Dihydrodipicolinate Reductase, domain 2"/>
    <property type="match status" value="1"/>
</dbReference>
<dbReference type="InterPro" id="IPR036291">
    <property type="entry name" value="NAD(P)-bd_dom_sf"/>
</dbReference>
<dbReference type="Pfam" id="PF22685">
    <property type="entry name" value="Gal80p_C-like"/>
    <property type="match status" value="1"/>
</dbReference>
<keyword evidence="5" id="KW-1185">Reference proteome</keyword>
<evidence type="ECO:0000313" key="5">
    <source>
        <dbReference type="Proteomes" id="UP000283003"/>
    </source>
</evidence>
<dbReference type="GO" id="GO:0016491">
    <property type="term" value="F:oxidoreductase activity"/>
    <property type="evidence" value="ECO:0007669"/>
    <property type="project" value="UniProtKB-KW"/>
</dbReference>
<dbReference type="SUPFAM" id="SSF55347">
    <property type="entry name" value="Glyceraldehyde-3-phosphate dehydrogenase-like, C-terminal domain"/>
    <property type="match status" value="1"/>
</dbReference>
<dbReference type="InterPro" id="IPR050463">
    <property type="entry name" value="Gfo/Idh/MocA_oxidrdct_glycsds"/>
</dbReference>
<dbReference type="Proteomes" id="UP000283003">
    <property type="component" value="Unassembled WGS sequence"/>
</dbReference>
<dbReference type="Pfam" id="PF01408">
    <property type="entry name" value="GFO_IDH_MocA"/>
    <property type="match status" value="1"/>
</dbReference>
<evidence type="ECO:0000259" key="2">
    <source>
        <dbReference type="Pfam" id="PF01408"/>
    </source>
</evidence>
<protein>
    <submittedName>
        <fullName evidence="4">Gfo/Idh/MocA family oxidoreductase</fullName>
    </submittedName>
</protein>
<dbReference type="RefSeq" id="WP_127612610.1">
    <property type="nucleotide sequence ID" value="NZ_RXOL01000003.1"/>
</dbReference>
<dbReference type="EMBL" id="RXOL01000003">
    <property type="protein sequence ID" value="RVQ67100.1"/>
    <property type="molecule type" value="Genomic_DNA"/>
</dbReference>
<organism evidence="4 5">
    <name type="scientific">Croceicoccus ponticola</name>
    <dbReference type="NCBI Taxonomy" id="2217664"/>
    <lineage>
        <taxon>Bacteria</taxon>
        <taxon>Pseudomonadati</taxon>
        <taxon>Pseudomonadota</taxon>
        <taxon>Alphaproteobacteria</taxon>
        <taxon>Sphingomonadales</taxon>
        <taxon>Erythrobacteraceae</taxon>
        <taxon>Croceicoccus</taxon>
    </lineage>
</organism>
<evidence type="ECO:0000256" key="1">
    <source>
        <dbReference type="ARBA" id="ARBA00023002"/>
    </source>
</evidence>
<accession>A0A437GXK4</accession>
<evidence type="ECO:0000259" key="3">
    <source>
        <dbReference type="Pfam" id="PF22685"/>
    </source>
</evidence>
<dbReference type="Gene3D" id="3.40.50.720">
    <property type="entry name" value="NAD(P)-binding Rossmann-like Domain"/>
    <property type="match status" value="1"/>
</dbReference>
<evidence type="ECO:0000313" key="4">
    <source>
        <dbReference type="EMBL" id="RVQ67100.1"/>
    </source>
</evidence>
<proteinExistence type="predicted"/>
<keyword evidence="1" id="KW-0560">Oxidoreductase</keyword>
<dbReference type="PANTHER" id="PTHR43818:SF11">
    <property type="entry name" value="BCDNA.GH03377"/>
    <property type="match status" value="1"/>
</dbReference>
<dbReference type="PANTHER" id="PTHR43818">
    <property type="entry name" value="BCDNA.GH03377"/>
    <property type="match status" value="1"/>
</dbReference>
<feature type="domain" description="Gfo/Idh/MocA-like oxidoreductase N-terminal" evidence="2">
    <location>
        <begin position="4"/>
        <end position="125"/>
    </location>
</feature>
<reference evidence="4 5" key="1">
    <citation type="submission" date="2018-12" db="EMBL/GenBank/DDBJ databases">
        <title>Croceicoccus ponticola sp. nov., a lipolytic bacterium isolated from seawater.</title>
        <authorList>
            <person name="Yoon J.-H."/>
        </authorList>
    </citation>
    <scope>NUCLEOTIDE SEQUENCE [LARGE SCALE GENOMIC DNA]</scope>
    <source>
        <strain evidence="4 5">GM-16</strain>
    </source>
</reference>
<dbReference type="AlphaFoldDB" id="A0A437GXK4"/>
<dbReference type="InterPro" id="IPR000683">
    <property type="entry name" value="Gfo/Idh/MocA-like_OxRdtase_N"/>
</dbReference>
<name>A0A437GXK4_9SPHN</name>
<gene>
    <name evidence="4" type="ORF">EKN06_09270</name>
</gene>
<dbReference type="OrthoDB" id="9792935at2"/>
<comment type="caution">
    <text evidence="4">The sequence shown here is derived from an EMBL/GenBank/DDBJ whole genome shotgun (WGS) entry which is preliminary data.</text>
</comment>